<reference evidence="7 8" key="1">
    <citation type="journal article" date="2020" name="Nature">
        <title>Six reference-quality genomes reveal evolution of bat adaptations.</title>
        <authorList>
            <person name="Jebb D."/>
            <person name="Huang Z."/>
            <person name="Pippel M."/>
            <person name="Hughes G.M."/>
            <person name="Lavrichenko K."/>
            <person name="Devanna P."/>
            <person name="Winkler S."/>
            <person name="Jermiin L.S."/>
            <person name="Skirmuntt E.C."/>
            <person name="Katzourakis A."/>
            <person name="Burkitt-Gray L."/>
            <person name="Ray D.A."/>
            <person name="Sullivan K.A.M."/>
            <person name="Roscito J.G."/>
            <person name="Kirilenko B.M."/>
            <person name="Davalos L.M."/>
            <person name="Corthals A.P."/>
            <person name="Power M.L."/>
            <person name="Jones G."/>
            <person name="Ransome R.D."/>
            <person name="Dechmann D.K.N."/>
            <person name="Locatelli A.G."/>
            <person name="Puechmaille S.J."/>
            <person name="Fedrigo O."/>
            <person name="Jarvis E.D."/>
            <person name="Hiller M."/>
            <person name="Vernes S.C."/>
            <person name="Myers E.W."/>
            <person name="Teeling E.C."/>
        </authorList>
    </citation>
    <scope>NUCLEOTIDE SEQUENCE [LARGE SCALE GENOMIC DNA]</scope>
    <source>
        <strain evidence="7">MPipKuh1</strain>
        <tissue evidence="7">Flight muscle</tissue>
    </source>
</reference>
<dbReference type="PANTHER" id="PTHR19212:SF6">
    <property type="entry name" value="LEUCINE-RICH REPEAT FLIGHTLESS-INTERACTING PROTEIN 2"/>
    <property type="match status" value="1"/>
</dbReference>
<keyword evidence="8" id="KW-1185">Reference proteome</keyword>
<feature type="coiled-coil region" evidence="5">
    <location>
        <begin position="569"/>
        <end position="596"/>
    </location>
</feature>
<dbReference type="AlphaFoldDB" id="A0A7J7WDE0"/>
<feature type="compositionally biased region" description="Basic and acidic residues" evidence="6">
    <location>
        <begin position="109"/>
        <end position="119"/>
    </location>
</feature>
<feature type="coiled-coil region" evidence="5">
    <location>
        <begin position="364"/>
        <end position="516"/>
    </location>
</feature>
<dbReference type="PANTHER" id="PTHR19212">
    <property type="entry name" value="LEUCINE RICH REPEAT IN FLII INTERACTING PROTEIN"/>
    <property type="match status" value="1"/>
</dbReference>
<feature type="region of interest" description="Disordered" evidence="6">
    <location>
        <begin position="297"/>
        <end position="337"/>
    </location>
</feature>
<feature type="compositionally biased region" description="Polar residues" evidence="6">
    <location>
        <begin position="304"/>
        <end position="337"/>
    </location>
</feature>
<gene>
    <name evidence="7" type="ORF">mPipKuh1_010977</name>
</gene>
<feature type="compositionally biased region" description="Low complexity" evidence="6">
    <location>
        <begin position="120"/>
        <end position="132"/>
    </location>
</feature>
<evidence type="ECO:0000256" key="6">
    <source>
        <dbReference type="SAM" id="MobiDB-lite"/>
    </source>
</evidence>
<accession>A0A7J7WDE0</accession>
<dbReference type="GO" id="GO:0016055">
    <property type="term" value="P:Wnt signaling pathway"/>
    <property type="evidence" value="ECO:0007669"/>
    <property type="project" value="UniProtKB-KW"/>
</dbReference>
<sequence>MGTPGSGRKRTPVKDRFSAEDEALSNIAREAEARLAAKRAARAEARDIRMRELERQQKEHSHHSSDRKWGQIHKWLEDSERARYSHRSSHHRPSLGVEDALSIRSLGSHRYDPLKDRSSRLSSLNHSYSPSYGMKKRSSGSHKDPLSGLYFDQRNYSSLRHSKPSSAYYTRQSSSLYSDPLATSKSTRASPIANSGLLKSASLVSLYDGGLYNPYGSRTPSEYSYYSSRTSSARSSPVFIDDTASIASSGCSSHGRRENAVSAADYFSRSNRRGSFVSEVDDASVLDLSSLDEKSDKQYAENYTRPSSRNSASATTPLSGNSSRRGSGDTSSLIDPDTSLSELRDIYDLKDQIQDVEGRYMQGLKELKESLSEVEEKYKKAMVSNAQLDNEKNNLIYQVDTLKDVIEEQEEQMAEFYRENEEKSKELERQKHMCSVLQHKMDELKEGLRQRDELIEENQRMQQKVDTMTKELFELQETLLWKDKIIRALEKQKEYIACLRNERDMLREELADLKDSVKTGEKHGLVIIPDGTPNGDVNHEPVVGAITVVSQEAAQVLESAGEGPLDVRLRKLAGEKEELLSQVRKLKLQLEEERQKCSRGDGTAAGDLAGLQNGSDLQFIEMQRDANRQISEYKFKLSKAEQDITTLEQSISRLEGQVLRYKTAAENAEKVEDELKAEKRKLQRELRTALDKIEEVEMTNSHLAKRLEKMKANRTALLAQQ</sequence>
<protein>
    <recommendedName>
        <fullName evidence="4">Leucine-rich repeat flightless-interacting protein 2</fullName>
    </recommendedName>
</protein>
<dbReference type="Pfam" id="PF09738">
    <property type="entry name" value="LRRFIP"/>
    <property type="match status" value="2"/>
</dbReference>
<evidence type="ECO:0000256" key="2">
    <source>
        <dbReference type="ARBA" id="ARBA00022687"/>
    </source>
</evidence>
<feature type="region of interest" description="Disordered" evidence="6">
    <location>
        <begin position="109"/>
        <end position="147"/>
    </location>
</feature>
<dbReference type="EMBL" id="JACAGB010000011">
    <property type="protein sequence ID" value="KAF6335445.1"/>
    <property type="molecule type" value="Genomic_DNA"/>
</dbReference>
<evidence type="ECO:0000313" key="8">
    <source>
        <dbReference type="Proteomes" id="UP000558488"/>
    </source>
</evidence>
<feature type="region of interest" description="Disordered" evidence="6">
    <location>
        <begin position="81"/>
        <end position="100"/>
    </location>
</feature>
<feature type="coiled-coil region" evidence="5">
    <location>
        <begin position="623"/>
        <end position="713"/>
    </location>
</feature>
<evidence type="ECO:0000256" key="4">
    <source>
        <dbReference type="ARBA" id="ARBA00040512"/>
    </source>
</evidence>
<dbReference type="InterPro" id="IPR019139">
    <property type="entry name" value="LRRFIP1/2"/>
</dbReference>
<evidence type="ECO:0000313" key="7">
    <source>
        <dbReference type="EMBL" id="KAF6335445.1"/>
    </source>
</evidence>
<dbReference type="FunFam" id="1.20.5.4090:FF:000001">
    <property type="entry name" value="leucine-rich repeat flightless-interacting protein 2 isoform X1"/>
    <property type="match status" value="1"/>
</dbReference>
<keyword evidence="2" id="KW-0879">Wnt signaling pathway</keyword>
<keyword evidence="3 5" id="KW-0175">Coiled coil</keyword>
<evidence type="ECO:0000256" key="1">
    <source>
        <dbReference type="ARBA" id="ARBA00008275"/>
    </source>
</evidence>
<comment type="caution">
    <text evidence="7">The sequence shown here is derived from an EMBL/GenBank/DDBJ whole genome shotgun (WGS) entry which is preliminary data.</text>
</comment>
<evidence type="ECO:0000256" key="5">
    <source>
        <dbReference type="SAM" id="Coils"/>
    </source>
</evidence>
<feature type="region of interest" description="Disordered" evidence="6">
    <location>
        <begin position="49"/>
        <end position="72"/>
    </location>
</feature>
<dbReference type="Gene3D" id="1.20.5.4090">
    <property type="match status" value="1"/>
</dbReference>
<dbReference type="Proteomes" id="UP000558488">
    <property type="component" value="Unassembled WGS sequence"/>
</dbReference>
<organism evidence="7 8">
    <name type="scientific">Pipistrellus kuhlii</name>
    <name type="common">Kuhl's pipistrelle</name>
    <dbReference type="NCBI Taxonomy" id="59472"/>
    <lineage>
        <taxon>Eukaryota</taxon>
        <taxon>Metazoa</taxon>
        <taxon>Chordata</taxon>
        <taxon>Craniata</taxon>
        <taxon>Vertebrata</taxon>
        <taxon>Euteleostomi</taxon>
        <taxon>Mammalia</taxon>
        <taxon>Eutheria</taxon>
        <taxon>Laurasiatheria</taxon>
        <taxon>Chiroptera</taxon>
        <taxon>Yangochiroptera</taxon>
        <taxon>Vespertilionidae</taxon>
        <taxon>Pipistrellus</taxon>
    </lineage>
</organism>
<name>A0A7J7WDE0_PIPKU</name>
<feature type="compositionally biased region" description="Basic residues" evidence="6">
    <location>
        <begin position="84"/>
        <end position="93"/>
    </location>
</feature>
<comment type="similarity">
    <text evidence="1">Belongs to the LRRFIP family.</text>
</comment>
<evidence type="ECO:0000256" key="3">
    <source>
        <dbReference type="ARBA" id="ARBA00023054"/>
    </source>
</evidence>
<proteinExistence type="inferred from homology"/>
<dbReference type="GO" id="GO:0006355">
    <property type="term" value="P:regulation of DNA-templated transcription"/>
    <property type="evidence" value="ECO:0007669"/>
    <property type="project" value="InterPro"/>
</dbReference>